<accession>A0A6A6RZ27</accession>
<evidence type="ECO:0000313" key="1">
    <source>
        <dbReference type="EMBL" id="KAF2640357.1"/>
    </source>
</evidence>
<keyword evidence="2" id="KW-1185">Reference proteome</keyword>
<protein>
    <submittedName>
        <fullName evidence="1">Uncharacterized protein</fullName>
    </submittedName>
</protein>
<organism evidence="1 2">
    <name type="scientific">Massarina eburnea CBS 473.64</name>
    <dbReference type="NCBI Taxonomy" id="1395130"/>
    <lineage>
        <taxon>Eukaryota</taxon>
        <taxon>Fungi</taxon>
        <taxon>Dikarya</taxon>
        <taxon>Ascomycota</taxon>
        <taxon>Pezizomycotina</taxon>
        <taxon>Dothideomycetes</taxon>
        <taxon>Pleosporomycetidae</taxon>
        <taxon>Pleosporales</taxon>
        <taxon>Massarineae</taxon>
        <taxon>Massarinaceae</taxon>
        <taxon>Massarina</taxon>
    </lineage>
</organism>
<dbReference type="OrthoDB" id="10625477at2759"/>
<dbReference type="EMBL" id="MU006785">
    <property type="protein sequence ID" value="KAF2640357.1"/>
    <property type="molecule type" value="Genomic_DNA"/>
</dbReference>
<proteinExistence type="predicted"/>
<sequence length="391" mass="43857">MPASEITFNISLANLPSALLSLLTNHTYLSKAPATLTLTDSLPSYPLPPTPDLHHILNALHKAHPEFNPLGIEALNADFTAGHPCAYIALILTTLLYFSNPTHLDLTQTHLHSFPMLECLFNDPLRFCLFPDPLTARLHGKQNYVPTWPLPAHWSRPYATQLFKMLGTTLQGLYLPREWSIAGVVSSPPFRTMVPIVRLPGLAGLKALRLPYHAVVPRPRGYVGVMPTSAVPGALERLVVVDAYPSSFLLDWLRAVRDERDRFHGNLVIEVRFSDVWHRRQFDVFLVEARRFGGHAVFGVDGVVMSIGLEETGDGVMRMDDGMVLVKRMGDGRDWVRALRQEKDPGVYAKGALVRMGECEVDGEGEWYERMPVKGYEWKARGFVRPFGLEN</sequence>
<evidence type="ECO:0000313" key="2">
    <source>
        <dbReference type="Proteomes" id="UP000799753"/>
    </source>
</evidence>
<reference evidence="1" key="1">
    <citation type="journal article" date="2020" name="Stud. Mycol.">
        <title>101 Dothideomycetes genomes: a test case for predicting lifestyles and emergence of pathogens.</title>
        <authorList>
            <person name="Haridas S."/>
            <person name="Albert R."/>
            <person name="Binder M."/>
            <person name="Bloem J."/>
            <person name="Labutti K."/>
            <person name="Salamov A."/>
            <person name="Andreopoulos B."/>
            <person name="Baker S."/>
            <person name="Barry K."/>
            <person name="Bills G."/>
            <person name="Bluhm B."/>
            <person name="Cannon C."/>
            <person name="Castanera R."/>
            <person name="Culley D."/>
            <person name="Daum C."/>
            <person name="Ezra D."/>
            <person name="Gonzalez J."/>
            <person name="Henrissat B."/>
            <person name="Kuo A."/>
            <person name="Liang C."/>
            <person name="Lipzen A."/>
            <person name="Lutzoni F."/>
            <person name="Magnuson J."/>
            <person name="Mondo S."/>
            <person name="Nolan M."/>
            <person name="Ohm R."/>
            <person name="Pangilinan J."/>
            <person name="Park H.-J."/>
            <person name="Ramirez L."/>
            <person name="Alfaro M."/>
            <person name="Sun H."/>
            <person name="Tritt A."/>
            <person name="Yoshinaga Y."/>
            <person name="Zwiers L.-H."/>
            <person name="Turgeon B."/>
            <person name="Goodwin S."/>
            <person name="Spatafora J."/>
            <person name="Crous P."/>
            <person name="Grigoriev I."/>
        </authorList>
    </citation>
    <scope>NUCLEOTIDE SEQUENCE</scope>
    <source>
        <strain evidence="1">CBS 473.64</strain>
    </source>
</reference>
<name>A0A6A6RZ27_9PLEO</name>
<dbReference type="AlphaFoldDB" id="A0A6A6RZ27"/>
<dbReference type="Proteomes" id="UP000799753">
    <property type="component" value="Unassembled WGS sequence"/>
</dbReference>
<gene>
    <name evidence="1" type="ORF">P280DRAFT_518767</name>
</gene>